<dbReference type="EMBL" id="PDUD01000017">
    <property type="protein sequence ID" value="PHN06500.1"/>
    <property type="molecule type" value="Genomic_DNA"/>
</dbReference>
<dbReference type="AlphaFoldDB" id="A0A2D0NDP9"/>
<evidence type="ECO:0000259" key="3">
    <source>
        <dbReference type="PROSITE" id="PS50930"/>
    </source>
</evidence>
<dbReference type="GO" id="GO:0000156">
    <property type="term" value="F:phosphorelay response regulator activity"/>
    <property type="evidence" value="ECO:0007669"/>
    <property type="project" value="InterPro"/>
</dbReference>
<keyword evidence="5" id="KW-1185">Reference proteome</keyword>
<evidence type="ECO:0000313" key="5">
    <source>
        <dbReference type="Proteomes" id="UP000223913"/>
    </source>
</evidence>
<dbReference type="InterPro" id="IPR007492">
    <property type="entry name" value="LytTR_DNA-bd_dom"/>
</dbReference>
<keyword evidence="1" id="KW-0597">Phosphoprotein</keyword>
<sequence>MVKAIIVEDEANNRENLRLALASYCPEVEVIGEADSALTALDLIRNTSPELVFLDIAMPLGSGFDLLESLPEIRFDIIFVTAYDQYALRAIKFAAVDYLLKPINVLELKKAVGRVLVKRENTKENERLAVLLHNLQKQDQKIALPQSDHIAFVPVNSIIRCRGDRNYTHFYFKDGTTLLVSRTLKEFTDLLEGNQFYRVHQSHLVNLDCIRKYSKRDGGTLITTDNEKIPVARARKDQLLAICRERWGMS</sequence>
<dbReference type="InterPro" id="IPR001789">
    <property type="entry name" value="Sig_transdc_resp-reg_receiver"/>
</dbReference>
<dbReference type="SMART" id="SM00850">
    <property type="entry name" value="LytTR"/>
    <property type="match status" value="1"/>
</dbReference>
<feature type="domain" description="HTH LytTR-type" evidence="3">
    <location>
        <begin position="142"/>
        <end position="249"/>
    </location>
</feature>
<feature type="modified residue" description="4-aspartylphosphate" evidence="1">
    <location>
        <position position="55"/>
    </location>
</feature>
<dbReference type="OrthoDB" id="1490554at2"/>
<dbReference type="Gene3D" id="2.40.50.1020">
    <property type="entry name" value="LytTr DNA-binding domain"/>
    <property type="match status" value="1"/>
</dbReference>
<dbReference type="Gene3D" id="3.40.50.2300">
    <property type="match status" value="1"/>
</dbReference>
<dbReference type="GO" id="GO:0003677">
    <property type="term" value="F:DNA binding"/>
    <property type="evidence" value="ECO:0007669"/>
    <property type="project" value="UniProtKB-KW"/>
</dbReference>
<dbReference type="Pfam" id="PF04397">
    <property type="entry name" value="LytTR"/>
    <property type="match status" value="1"/>
</dbReference>
<dbReference type="SUPFAM" id="SSF52172">
    <property type="entry name" value="CheY-like"/>
    <property type="match status" value="1"/>
</dbReference>
<protein>
    <submittedName>
        <fullName evidence="4">DNA-binding response regulator</fullName>
    </submittedName>
</protein>
<name>A0A2D0NDP9_FLAN2</name>
<keyword evidence="4" id="KW-0238">DNA-binding</keyword>
<feature type="domain" description="Response regulatory" evidence="2">
    <location>
        <begin position="3"/>
        <end position="116"/>
    </location>
</feature>
<dbReference type="PROSITE" id="PS50930">
    <property type="entry name" value="HTH_LYTTR"/>
    <property type="match status" value="1"/>
</dbReference>
<proteinExistence type="predicted"/>
<dbReference type="PANTHER" id="PTHR37299">
    <property type="entry name" value="TRANSCRIPTIONAL REGULATOR-RELATED"/>
    <property type="match status" value="1"/>
</dbReference>
<dbReference type="InterPro" id="IPR046947">
    <property type="entry name" value="LytR-like"/>
</dbReference>
<evidence type="ECO:0000259" key="2">
    <source>
        <dbReference type="PROSITE" id="PS50110"/>
    </source>
</evidence>
<dbReference type="InterPro" id="IPR011006">
    <property type="entry name" value="CheY-like_superfamily"/>
</dbReference>
<organism evidence="4 5">
    <name type="scientific">Flavilitoribacter nigricans (strain ATCC 23147 / DSM 23189 / NBRC 102662 / NCIMB 1420 / SS-2)</name>
    <name type="common">Lewinella nigricans</name>
    <dbReference type="NCBI Taxonomy" id="1122177"/>
    <lineage>
        <taxon>Bacteria</taxon>
        <taxon>Pseudomonadati</taxon>
        <taxon>Bacteroidota</taxon>
        <taxon>Saprospiria</taxon>
        <taxon>Saprospirales</taxon>
        <taxon>Lewinellaceae</taxon>
        <taxon>Flavilitoribacter</taxon>
    </lineage>
</organism>
<evidence type="ECO:0000313" key="4">
    <source>
        <dbReference type="EMBL" id="PHN06500.1"/>
    </source>
</evidence>
<reference evidence="4 5" key="1">
    <citation type="submission" date="2017-10" db="EMBL/GenBank/DDBJ databases">
        <title>The draft genome sequence of Lewinella nigricans NBRC 102662.</title>
        <authorList>
            <person name="Wang K."/>
        </authorList>
    </citation>
    <scope>NUCLEOTIDE SEQUENCE [LARGE SCALE GENOMIC DNA]</scope>
    <source>
        <strain evidence="4 5">NBRC 102662</strain>
    </source>
</reference>
<dbReference type="PROSITE" id="PS50110">
    <property type="entry name" value="RESPONSE_REGULATORY"/>
    <property type="match status" value="1"/>
</dbReference>
<accession>A0A2D0NDP9</accession>
<gene>
    <name evidence="4" type="ORF">CRP01_09330</name>
</gene>
<comment type="caution">
    <text evidence="4">The sequence shown here is derived from an EMBL/GenBank/DDBJ whole genome shotgun (WGS) entry which is preliminary data.</text>
</comment>
<dbReference type="Pfam" id="PF00072">
    <property type="entry name" value="Response_reg"/>
    <property type="match status" value="1"/>
</dbReference>
<dbReference type="RefSeq" id="WP_099149755.1">
    <property type="nucleotide sequence ID" value="NZ_PDUD01000017.1"/>
</dbReference>
<dbReference type="Proteomes" id="UP000223913">
    <property type="component" value="Unassembled WGS sequence"/>
</dbReference>
<evidence type="ECO:0000256" key="1">
    <source>
        <dbReference type="PROSITE-ProRule" id="PRU00169"/>
    </source>
</evidence>
<dbReference type="SMART" id="SM00448">
    <property type="entry name" value="REC"/>
    <property type="match status" value="1"/>
</dbReference>
<dbReference type="PANTHER" id="PTHR37299:SF1">
    <property type="entry name" value="STAGE 0 SPORULATION PROTEIN A HOMOLOG"/>
    <property type="match status" value="1"/>
</dbReference>